<evidence type="ECO:0000256" key="1">
    <source>
        <dbReference type="SAM" id="MobiDB-lite"/>
    </source>
</evidence>
<accession>A0A147KF11</accession>
<feature type="domain" description="DUF1707" evidence="2">
    <location>
        <begin position="18"/>
        <end position="69"/>
    </location>
</feature>
<dbReference type="OrthoDB" id="4772576at2"/>
<dbReference type="RefSeq" id="WP_068753394.1">
    <property type="nucleotide sequence ID" value="NZ_KQ950180.1"/>
</dbReference>
<gene>
    <name evidence="3" type="ORF">AC529_14975</name>
</gene>
<dbReference type="PANTHER" id="PTHR40763">
    <property type="entry name" value="MEMBRANE PROTEIN-RELATED"/>
    <property type="match status" value="1"/>
</dbReference>
<dbReference type="PATRIC" id="fig|665004.4.peg.697"/>
<protein>
    <recommendedName>
        <fullName evidence="2">DUF1707 domain-containing protein</fullName>
    </recommendedName>
</protein>
<dbReference type="InterPro" id="IPR012551">
    <property type="entry name" value="DUF1707_SHOCT-like"/>
</dbReference>
<evidence type="ECO:0000313" key="3">
    <source>
        <dbReference type="EMBL" id="KUP95884.1"/>
    </source>
</evidence>
<comment type="caution">
    <text evidence="3">The sequence shown here is derived from an EMBL/GenBank/DDBJ whole genome shotgun (WGS) entry which is preliminary data.</text>
</comment>
<reference evidence="4" key="1">
    <citation type="journal article" date="2017" name="Acta Aliment.">
        <title>Plant polysaccharide degrading enzyme system of Thermpbifida cellulosilytica TB100 revealed by de novo genome project data.</title>
        <authorList>
            <person name="Toth A."/>
            <person name="Baka E."/>
            <person name="Luzics S."/>
            <person name="Bata-Vidacs I."/>
            <person name="Nagy I."/>
            <person name="Balint B."/>
            <person name="Herceg R."/>
            <person name="Olasz F."/>
            <person name="Wilk T."/>
            <person name="Nagy T."/>
            <person name="Kriszt B."/>
            <person name="Nagy I."/>
            <person name="Kukolya J."/>
        </authorList>
    </citation>
    <scope>NUCLEOTIDE SEQUENCE [LARGE SCALE GENOMIC DNA]</scope>
    <source>
        <strain evidence="4">TB100</strain>
    </source>
</reference>
<evidence type="ECO:0000313" key="4">
    <source>
        <dbReference type="Proteomes" id="UP000074382"/>
    </source>
</evidence>
<evidence type="ECO:0000259" key="2">
    <source>
        <dbReference type="Pfam" id="PF08044"/>
    </source>
</evidence>
<dbReference type="PANTHER" id="PTHR40763:SF4">
    <property type="entry name" value="DUF1707 DOMAIN-CONTAINING PROTEIN"/>
    <property type="match status" value="1"/>
</dbReference>
<dbReference type="STRING" id="665004.AC529_14975"/>
<dbReference type="EMBL" id="LGEM01000104">
    <property type="protein sequence ID" value="KUP95884.1"/>
    <property type="molecule type" value="Genomic_DNA"/>
</dbReference>
<name>A0A147KF11_THECS</name>
<organism evidence="3 4">
    <name type="scientific">Thermobifida cellulosilytica TB100</name>
    <dbReference type="NCBI Taxonomy" id="665004"/>
    <lineage>
        <taxon>Bacteria</taxon>
        <taxon>Bacillati</taxon>
        <taxon>Actinomycetota</taxon>
        <taxon>Actinomycetes</taxon>
        <taxon>Streptosporangiales</taxon>
        <taxon>Nocardiopsidaceae</taxon>
        <taxon>Thermobifida</taxon>
    </lineage>
</organism>
<dbReference type="Pfam" id="PF08044">
    <property type="entry name" value="DUF1707"/>
    <property type="match status" value="1"/>
</dbReference>
<proteinExistence type="predicted"/>
<feature type="region of interest" description="Disordered" evidence="1">
    <location>
        <begin position="1"/>
        <end position="22"/>
    </location>
</feature>
<dbReference type="AlphaFoldDB" id="A0A147KF11"/>
<keyword evidence="4" id="KW-1185">Reference proteome</keyword>
<dbReference type="Proteomes" id="UP000074382">
    <property type="component" value="Unassembled WGS sequence"/>
</dbReference>
<sequence>MSGSTVDGVIEGPSPERLRASDADRERVLAVLREAAADGRLDLEEFQERSDRVHAARRLGDLVGITADLLPPDAQPLRLDQGPVSALFGSERRAGRWVVPVRQFVFSLFGTAEVDLRDALLSRDRVAVTASALFGRVVIRVPEGMEVRLRGRSFLGRRSAAVRPSPLRDAPVLEVDGFSLFGSVRVTAPRQRRLLGRGRRPRAIE</sequence>